<name>A0AAD3Y7S1_NEPGR</name>
<organism evidence="1 2">
    <name type="scientific">Nepenthes gracilis</name>
    <name type="common">Slender pitcher plant</name>
    <dbReference type="NCBI Taxonomy" id="150966"/>
    <lineage>
        <taxon>Eukaryota</taxon>
        <taxon>Viridiplantae</taxon>
        <taxon>Streptophyta</taxon>
        <taxon>Embryophyta</taxon>
        <taxon>Tracheophyta</taxon>
        <taxon>Spermatophyta</taxon>
        <taxon>Magnoliopsida</taxon>
        <taxon>eudicotyledons</taxon>
        <taxon>Gunneridae</taxon>
        <taxon>Pentapetalae</taxon>
        <taxon>Caryophyllales</taxon>
        <taxon>Nepenthaceae</taxon>
        <taxon>Nepenthes</taxon>
    </lineage>
</organism>
<keyword evidence="2" id="KW-1185">Reference proteome</keyword>
<comment type="caution">
    <text evidence="1">The sequence shown here is derived from an EMBL/GenBank/DDBJ whole genome shotgun (WGS) entry which is preliminary data.</text>
</comment>
<proteinExistence type="predicted"/>
<reference evidence="1" key="1">
    <citation type="submission" date="2023-05" db="EMBL/GenBank/DDBJ databases">
        <title>Nepenthes gracilis genome sequencing.</title>
        <authorList>
            <person name="Fukushima K."/>
        </authorList>
    </citation>
    <scope>NUCLEOTIDE SEQUENCE</scope>
    <source>
        <strain evidence="1">SING2019-196</strain>
    </source>
</reference>
<evidence type="ECO:0000313" key="1">
    <source>
        <dbReference type="EMBL" id="GMH29896.1"/>
    </source>
</evidence>
<evidence type="ECO:0000313" key="2">
    <source>
        <dbReference type="Proteomes" id="UP001279734"/>
    </source>
</evidence>
<accession>A0AAD3Y7S1</accession>
<dbReference type="Proteomes" id="UP001279734">
    <property type="component" value="Unassembled WGS sequence"/>
</dbReference>
<dbReference type="AlphaFoldDB" id="A0AAD3Y7S1"/>
<protein>
    <submittedName>
        <fullName evidence="1">Uncharacterized protein</fullName>
    </submittedName>
</protein>
<sequence length="385" mass="41639">MVKHSLKPTATSWKLQSNPALNQTPANSNELTQPTIPGMATAIAGRNAETVSVQRVLLCSEAGLAVFELFAQKFAPPNNSVLAGGSAFRPCACRAPFLMLNLMLMLSFEELVGFLLHLVVDCADVDVHPSTLLMLEWLFLYLESGCCALAWVCERRVGLAADGFSDLLMERPMILVECASLLCHVIVGRRMQRVTSVGIMEDSFFGLVFGMESSHGFRLIADCSPPDLPHGSRVCLCQIAPPTEMALRLCKKAVELFLLLAVHRRVMLHVLAIVHFLRLINVSDSGCCDGRQNLPILVFAELSSDGANQRVPPFDAGAICWCTLVLLLMWLDTAGNAIPSCCCCSWLAPNCLLKATVIGAPLLLMLRVISAGVGSVGVMQLPFAA</sequence>
<dbReference type="EMBL" id="BSYO01000037">
    <property type="protein sequence ID" value="GMH29896.1"/>
    <property type="molecule type" value="Genomic_DNA"/>
</dbReference>
<gene>
    <name evidence="1" type="ORF">Nepgr_031739</name>
</gene>